<proteinExistence type="predicted"/>
<evidence type="ECO:0000313" key="1">
    <source>
        <dbReference type="EMBL" id="ESA20308.1"/>
    </source>
</evidence>
<accession>U9UP39</accession>
<organism evidence="1">
    <name type="scientific">Rhizophagus irregularis (strain DAOM 181602 / DAOM 197198 / MUCL 43194)</name>
    <name type="common">Arbuscular mycorrhizal fungus</name>
    <name type="synonym">Glomus intraradices</name>
    <dbReference type="NCBI Taxonomy" id="747089"/>
    <lineage>
        <taxon>Eukaryota</taxon>
        <taxon>Fungi</taxon>
        <taxon>Fungi incertae sedis</taxon>
        <taxon>Mucoromycota</taxon>
        <taxon>Glomeromycotina</taxon>
        <taxon>Glomeromycetes</taxon>
        <taxon>Glomerales</taxon>
        <taxon>Glomeraceae</taxon>
        <taxon>Rhizophagus</taxon>
    </lineage>
</organism>
<gene>
    <name evidence="1" type="ORF">GLOINDRAFT_18653</name>
</gene>
<dbReference type="EMBL" id="KI277438">
    <property type="protein sequence ID" value="ESA20308.1"/>
    <property type="molecule type" value="Genomic_DNA"/>
</dbReference>
<reference evidence="1" key="1">
    <citation type="submission" date="2013-07" db="EMBL/GenBank/DDBJ databases">
        <title>The genome of an arbuscular mycorrhizal fungus provides insights into the evolution of the oldest plant symbiosis.</title>
        <authorList>
            <consortium name="DOE Joint Genome Institute"/>
            <person name="Tisserant E."/>
            <person name="Malbreil M."/>
            <person name="Kuo A."/>
            <person name="Kohler A."/>
            <person name="Symeonidi A."/>
            <person name="Balestrini R."/>
            <person name="Charron P."/>
            <person name="Duensing N."/>
            <person name="Frei-dit-Frey N."/>
            <person name="Gianinazzi-Pearson V."/>
            <person name="Gilbert B."/>
            <person name="Handa Y."/>
            <person name="Hijri M."/>
            <person name="Kaul R."/>
            <person name="Kawaguchi M."/>
            <person name="Krajinski F."/>
            <person name="Lammers P."/>
            <person name="Lapierre D."/>
            <person name="Masclaux F.G."/>
            <person name="Murat C."/>
            <person name="Morin E."/>
            <person name="Ndikumana S."/>
            <person name="Pagni M."/>
            <person name="Petitpierre D."/>
            <person name="Requena N."/>
            <person name="Rosikiewicz P."/>
            <person name="Riley R."/>
            <person name="Saito K."/>
            <person name="San Clemente H."/>
            <person name="Shapiro H."/>
            <person name="van Tuinen D."/>
            <person name="Becard G."/>
            <person name="Bonfante P."/>
            <person name="Paszkowski U."/>
            <person name="Shachar-Hill Y."/>
            <person name="Young J.P."/>
            <person name="Sanders I.R."/>
            <person name="Henrissat B."/>
            <person name="Rensing S.A."/>
            <person name="Grigoriev I.V."/>
            <person name="Corradi N."/>
            <person name="Roux C."/>
            <person name="Martin F."/>
        </authorList>
    </citation>
    <scope>NUCLEOTIDE SEQUENCE</scope>
    <source>
        <strain evidence="1">DAOM 197198</strain>
    </source>
</reference>
<sequence length="75" mass="9208">MIAEFAQLFFNFNHCIKINEYKALILFDKIKFCSLYVYSKGRSINSTVHWLKNLKIWLYEKYEQYENKTFINKIL</sequence>
<dbReference type="HOGENOM" id="CLU_2672324_0_0_1"/>
<name>U9UP39_RHIID</name>
<protein>
    <submittedName>
        <fullName evidence="1">Uncharacterized protein</fullName>
    </submittedName>
</protein>
<dbReference type="AlphaFoldDB" id="U9UP39"/>